<name>A0A2M7WV50_9BACT</name>
<feature type="non-terminal residue" evidence="7">
    <location>
        <position position="102"/>
    </location>
</feature>
<feature type="transmembrane region" description="Helical" evidence="6">
    <location>
        <begin position="7"/>
        <end position="29"/>
    </location>
</feature>
<feature type="transmembrane region" description="Helical" evidence="6">
    <location>
        <begin position="35"/>
        <end position="56"/>
    </location>
</feature>
<reference evidence="8" key="1">
    <citation type="submission" date="2017-09" db="EMBL/GenBank/DDBJ databases">
        <title>Depth-based differentiation of microbial function through sediment-hosted aquifers and enrichment of novel symbionts in the deep terrestrial subsurface.</title>
        <authorList>
            <person name="Probst A.J."/>
            <person name="Ladd B."/>
            <person name="Jarett J.K."/>
            <person name="Geller-Mcgrath D.E."/>
            <person name="Sieber C.M.K."/>
            <person name="Emerson J.B."/>
            <person name="Anantharaman K."/>
            <person name="Thomas B.C."/>
            <person name="Malmstrom R."/>
            <person name="Stieglmeier M."/>
            <person name="Klingl A."/>
            <person name="Woyke T."/>
            <person name="Ryan C.M."/>
            <person name="Banfield J.F."/>
        </authorList>
    </citation>
    <scope>NUCLEOTIDE SEQUENCE [LARGE SCALE GENOMIC DNA]</scope>
</reference>
<protein>
    <recommendedName>
        <fullName evidence="9">AI-2E family transporter</fullName>
    </recommendedName>
</protein>
<keyword evidence="3 6" id="KW-0812">Transmembrane</keyword>
<dbReference type="Proteomes" id="UP000231487">
    <property type="component" value="Unassembled WGS sequence"/>
</dbReference>
<dbReference type="InterPro" id="IPR002549">
    <property type="entry name" value="AI-2E-like"/>
</dbReference>
<keyword evidence="4 6" id="KW-1133">Transmembrane helix</keyword>
<comment type="similarity">
    <text evidence="2">Belongs to the autoinducer-2 exporter (AI-2E) (TC 2.A.86) family.</text>
</comment>
<gene>
    <name evidence="7" type="ORF">CO184_00405</name>
</gene>
<dbReference type="EMBL" id="PFXE01000008">
    <property type="protein sequence ID" value="PJA34243.1"/>
    <property type="molecule type" value="Genomic_DNA"/>
</dbReference>
<comment type="subcellular location">
    <subcellularLocation>
        <location evidence="1">Membrane</location>
        <topology evidence="1">Multi-pass membrane protein</topology>
    </subcellularLocation>
</comment>
<evidence type="ECO:0000313" key="8">
    <source>
        <dbReference type="Proteomes" id="UP000231487"/>
    </source>
</evidence>
<evidence type="ECO:0000313" key="7">
    <source>
        <dbReference type="EMBL" id="PJA34243.1"/>
    </source>
</evidence>
<dbReference type="AlphaFoldDB" id="A0A2M7WV50"/>
<evidence type="ECO:0000256" key="5">
    <source>
        <dbReference type="ARBA" id="ARBA00023136"/>
    </source>
</evidence>
<evidence type="ECO:0008006" key="9">
    <source>
        <dbReference type="Google" id="ProtNLM"/>
    </source>
</evidence>
<keyword evidence="5 6" id="KW-0472">Membrane</keyword>
<feature type="transmembrane region" description="Helical" evidence="6">
    <location>
        <begin position="68"/>
        <end position="90"/>
    </location>
</feature>
<evidence type="ECO:0000256" key="6">
    <source>
        <dbReference type="SAM" id="Phobius"/>
    </source>
</evidence>
<evidence type="ECO:0000256" key="3">
    <source>
        <dbReference type="ARBA" id="ARBA00022692"/>
    </source>
</evidence>
<comment type="caution">
    <text evidence="7">The sequence shown here is derived from an EMBL/GenBank/DDBJ whole genome shotgun (WGS) entry which is preliminary data.</text>
</comment>
<evidence type="ECO:0000256" key="1">
    <source>
        <dbReference type="ARBA" id="ARBA00004141"/>
    </source>
</evidence>
<proteinExistence type="inferred from homology"/>
<dbReference type="GO" id="GO:0016020">
    <property type="term" value="C:membrane"/>
    <property type="evidence" value="ECO:0007669"/>
    <property type="project" value="UniProtKB-SubCell"/>
</dbReference>
<sequence>MEKSGNNLITISTGTIIRFLAIILFAYLIFFLRDIVLVILMAIVVASAIEPGTRWFIKRRLPRVPSVLLIYIGTILIVVGSFYFLFLPILNESSQLLRTLPE</sequence>
<evidence type="ECO:0000256" key="4">
    <source>
        <dbReference type="ARBA" id="ARBA00022989"/>
    </source>
</evidence>
<accession>A0A2M7WV50</accession>
<organism evidence="7 8">
    <name type="scientific">Candidatus Zambryskibacteria bacterium CG_4_9_14_3_um_filter_40_16</name>
    <dbReference type="NCBI Taxonomy" id="1975111"/>
    <lineage>
        <taxon>Bacteria</taxon>
        <taxon>Candidatus Zambryskiibacteriota</taxon>
    </lineage>
</organism>
<dbReference type="Pfam" id="PF01594">
    <property type="entry name" value="AI-2E_transport"/>
    <property type="match status" value="1"/>
</dbReference>
<evidence type="ECO:0000256" key="2">
    <source>
        <dbReference type="ARBA" id="ARBA00009773"/>
    </source>
</evidence>